<dbReference type="SUPFAM" id="SSF56784">
    <property type="entry name" value="HAD-like"/>
    <property type="match status" value="1"/>
</dbReference>
<feature type="region of interest" description="Disordered" evidence="1">
    <location>
        <begin position="205"/>
        <end position="244"/>
    </location>
</feature>
<dbReference type="Pfam" id="PF03031">
    <property type="entry name" value="NIF"/>
    <property type="match status" value="1"/>
</dbReference>
<evidence type="ECO:0000256" key="1">
    <source>
        <dbReference type="SAM" id="MobiDB-lite"/>
    </source>
</evidence>
<sequence length="380" mass="40992">MWRKATLATGSYIGLTTAANVASPLKIVWDLDETLVSSSQQKSKWREDQKNQILKRTTTTLEHVDDDGLHFITTARPLAGALVRALSYVPGVEQHVSTAASSGYAKNVVRLLDPENRIFKTVRADQPSSGKDLEAQGFRGRAVLVDNRPSCHAPQPKRGVLVDDYVASERVLHLSGGRYAVGGAFRVRATDRALEARWPLEPRTLSDGSAVGGGATIEGGALVGRPRHLERKRERQLRRTRTAEENELADRRKIVHKLAVAAVETSGDEARLRALVADAKSSGAAALLLVDANRREPAKIPRNADFPVVSAGASAAHVLANQHARNAAPSTTITTAELKAPEDVALRGVAAKLLLCWFAPDVSWALTPVDSSAEKARAAW</sequence>
<dbReference type="Gene3D" id="3.40.50.1000">
    <property type="entry name" value="HAD superfamily/HAD-like"/>
    <property type="match status" value="1"/>
</dbReference>
<dbReference type="Proteomes" id="UP001363151">
    <property type="component" value="Unassembled WGS sequence"/>
</dbReference>
<dbReference type="InterPro" id="IPR036412">
    <property type="entry name" value="HAD-like_sf"/>
</dbReference>
<evidence type="ECO:0000313" key="3">
    <source>
        <dbReference type="EMBL" id="KAK7241846.1"/>
    </source>
</evidence>
<feature type="domain" description="FCP1 homology" evidence="2">
    <location>
        <begin position="20"/>
        <end position="184"/>
    </location>
</feature>
<dbReference type="InterPro" id="IPR004274">
    <property type="entry name" value="FCP1_dom"/>
</dbReference>
<reference evidence="3 4" key="1">
    <citation type="submission" date="2024-03" db="EMBL/GenBank/DDBJ databases">
        <title>Aureococcus anophagefferens CCMP1851 and Kratosvirus quantuckense: Draft genome of a second virus-susceptible host strain in the model system.</title>
        <authorList>
            <person name="Chase E."/>
            <person name="Truchon A.R."/>
            <person name="Schepens W."/>
            <person name="Wilhelm S.W."/>
        </authorList>
    </citation>
    <scope>NUCLEOTIDE SEQUENCE [LARGE SCALE GENOMIC DNA]</scope>
    <source>
        <strain evidence="3 4">CCMP1851</strain>
    </source>
</reference>
<organism evidence="3 4">
    <name type="scientific">Aureococcus anophagefferens</name>
    <name type="common">Harmful bloom alga</name>
    <dbReference type="NCBI Taxonomy" id="44056"/>
    <lineage>
        <taxon>Eukaryota</taxon>
        <taxon>Sar</taxon>
        <taxon>Stramenopiles</taxon>
        <taxon>Ochrophyta</taxon>
        <taxon>Pelagophyceae</taxon>
        <taxon>Pelagomonadales</taxon>
        <taxon>Pelagomonadaceae</taxon>
        <taxon>Aureococcus</taxon>
    </lineage>
</organism>
<evidence type="ECO:0000313" key="4">
    <source>
        <dbReference type="Proteomes" id="UP001363151"/>
    </source>
</evidence>
<comment type="caution">
    <text evidence="3">The sequence shown here is derived from an EMBL/GenBank/DDBJ whole genome shotgun (WGS) entry which is preliminary data.</text>
</comment>
<accession>A0ABR1G0K0</accession>
<dbReference type="InterPro" id="IPR023214">
    <property type="entry name" value="HAD_sf"/>
</dbReference>
<dbReference type="PROSITE" id="PS50969">
    <property type="entry name" value="FCP1"/>
    <property type="match status" value="1"/>
</dbReference>
<name>A0ABR1G0K0_AURAN</name>
<protein>
    <recommendedName>
        <fullName evidence="2">FCP1 homology domain-containing protein</fullName>
    </recommendedName>
</protein>
<evidence type="ECO:0000259" key="2">
    <source>
        <dbReference type="PROSITE" id="PS50969"/>
    </source>
</evidence>
<feature type="compositionally biased region" description="Basic residues" evidence="1">
    <location>
        <begin position="225"/>
        <end position="240"/>
    </location>
</feature>
<dbReference type="SMART" id="SM00577">
    <property type="entry name" value="CPDc"/>
    <property type="match status" value="1"/>
</dbReference>
<gene>
    <name evidence="3" type="ORF">SO694_00019249</name>
</gene>
<dbReference type="EMBL" id="JBBJCI010000152">
    <property type="protein sequence ID" value="KAK7241846.1"/>
    <property type="molecule type" value="Genomic_DNA"/>
</dbReference>
<proteinExistence type="predicted"/>
<keyword evidence="4" id="KW-1185">Reference proteome</keyword>